<sequence length="126" mass="12925">MNGPATTFLAAMTVARLIANTGIAIADLGRARFVLANSAEVGVPARWIPRLAALKLAGAAGLLLGLLAVPWLGLAAATGLVMFFIGAVGVHVRTKVFHNLAFPVTFLLLAVAACVYFAGAVAWPGE</sequence>
<dbReference type="GO" id="GO:0016020">
    <property type="term" value="C:membrane"/>
    <property type="evidence" value="ECO:0007669"/>
    <property type="project" value="UniProtKB-SubCell"/>
</dbReference>
<evidence type="ECO:0000256" key="5">
    <source>
        <dbReference type="SAM" id="Phobius"/>
    </source>
</evidence>
<keyword evidence="4 5" id="KW-0472">Membrane</keyword>
<feature type="transmembrane region" description="Helical" evidence="5">
    <location>
        <begin position="104"/>
        <end position="123"/>
    </location>
</feature>
<evidence type="ECO:0000256" key="1">
    <source>
        <dbReference type="ARBA" id="ARBA00004141"/>
    </source>
</evidence>
<dbReference type="InterPro" id="IPR032808">
    <property type="entry name" value="DoxX"/>
</dbReference>
<accession>A0A3S4RX46</accession>
<feature type="transmembrane region" description="Helical" evidence="5">
    <location>
        <begin position="47"/>
        <end position="68"/>
    </location>
</feature>
<evidence type="ECO:0000256" key="3">
    <source>
        <dbReference type="ARBA" id="ARBA00022989"/>
    </source>
</evidence>
<dbReference type="RefSeq" id="WP_048632926.1">
    <property type="nucleotide sequence ID" value="NZ_CVQQ01000008.1"/>
</dbReference>
<dbReference type="STRING" id="1791.GCA_001049355_03075"/>
<keyword evidence="2 5" id="KW-0812">Transmembrane</keyword>
<organism evidence="6 7">
    <name type="scientific">Mycolicibacterium aurum</name>
    <name type="common">Mycobacterium aurum</name>
    <dbReference type="NCBI Taxonomy" id="1791"/>
    <lineage>
        <taxon>Bacteria</taxon>
        <taxon>Bacillati</taxon>
        <taxon>Actinomycetota</taxon>
        <taxon>Actinomycetes</taxon>
        <taxon>Mycobacteriales</taxon>
        <taxon>Mycobacteriaceae</taxon>
        <taxon>Mycolicibacterium</taxon>
    </lineage>
</organism>
<dbReference type="EMBL" id="LR134356">
    <property type="protein sequence ID" value="VEG57429.1"/>
    <property type="molecule type" value="Genomic_DNA"/>
</dbReference>
<dbReference type="Proteomes" id="UP000279306">
    <property type="component" value="Chromosome"/>
</dbReference>
<dbReference type="KEGG" id="mauu:NCTC10437_04439"/>
<comment type="subcellular location">
    <subcellularLocation>
        <location evidence="1">Membrane</location>
        <topology evidence="1">Multi-pass membrane protein</topology>
    </subcellularLocation>
</comment>
<dbReference type="Pfam" id="PF13564">
    <property type="entry name" value="DoxX_2"/>
    <property type="match status" value="1"/>
</dbReference>
<feature type="transmembrane region" description="Helical" evidence="5">
    <location>
        <begin position="74"/>
        <end position="92"/>
    </location>
</feature>
<dbReference type="AlphaFoldDB" id="A0A3S4RX46"/>
<evidence type="ECO:0000313" key="7">
    <source>
        <dbReference type="Proteomes" id="UP000279306"/>
    </source>
</evidence>
<reference evidence="6 7" key="1">
    <citation type="submission" date="2018-12" db="EMBL/GenBank/DDBJ databases">
        <authorList>
            <consortium name="Pathogen Informatics"/>
        </authorList>
    </citation>
    <scope>NUCLEOTIDE SEQUENCE [LARGE SCALE GENOMIC DNA]</scope>
    <source>
        <strain evidence="6 7">NCTC10437</strain>
    </source>
</reference>
<name>A0A3S4RX46_MYCAU</name>
<evidence type="ECO:0000256" key="4">
    <source>
        <dbReference type="ARBA" id="ARBA00023136"/>
    </source>
</evidence>
<keyword evidence="7" id="KW-1185">Reference proteome</keyword>
<feature type="transmembrane region" description="Helical" evidence="5">
    <location>
        <begin position="6"/>
        <end position="26"/>
    </location>
</feature>
<keyword evidence="3 5" id="KW-1133">Transmembrane helix</keyword>
<gene>
    <name evidence="6" type="ORF">NCTC10437_04439</name>
</gene>
<evidence type="ECO:0000313" key="6">
    <source>
        <dbReference type="EMBL" id="VEG57429.1"/>
    </source>
</evidence>
<dbReference type="OrthoDB" id="4337053at2"/>
<protein>
    <submittedName>
        <fullName evidence="6">Integral membrane protein</fullName>
    </submittedName>
</protein>
<evidence type="ECO:0000256" key="2">
    <source>
        <dbReference type="ARBA" id="ARBA00022692"/>
    </source>
</evidence>
<proteinExistence type="predicted"/>